<sequence>MTIKRRKFPKVLPDHPGREALNHKRRSMPAHGLFLPIPESSSFSQPNSPTNKSFTKLPPTPPPRTTTLQKQSSIPFVYLSEPILAEEPFTPEPEVVCNNLYVGPLIPKEKSVSKGEELNTQPIYSSLRDNKQIDNKDNKAKTVITTNSNTPIKRADPKIIVRPTLSRRGSDEKPVKHPRVVVPDNQPHFYEPLKPGISTKENTGTVANVKNGNMEENINKNNLLDETNLKIIKAKKIPYPNSFKGRCQYN</sequence>
<feature type="compositionally biased region" description="Basic and acidic residues" evidence="1">
    <location>
        <begin position="12"/>
        <end position="22"/>
    </location>
</feature>
<dbReference type="EMBL" id="JAPWTJ010000546">
    <property type="protein sequence ID" value="KAJ8977445.1"/>
    <property type="molecule type" value="Genomic_DNA"/>
</dbReference>
<proteinExistence type="predicted"/>
<gene>
    <name evidence="2" type="ORF">NQ317_007801</name>
</gene>
<evidence type="ECO:0000313" key="3">
    <source>
        <dbReference type="Proteomes" id="UP001162164"/>
    </source>
</evidence>
<evidence type="ECO:0000313" key="2">
    <source>
        <dbReference type="EMBL" id="KAJ8977445.1"/>
    </source>
</evidence>
<feature type="region of interest" description="Disordered" evidence="1">
    <location>
        <begin position="1"/>
        <end position="71"/>
    </location>
</feature>
<comment type="caution">
    <text evidence="2">The sequence shown here is derived from an EMBL/GenBank/DDBJ whole genome shotgun (WGS) entry which is preliminary data.</text>
</comment>
<accession>A0ABQ9JHC6</accession>
<dbReference type="Proteomes" id="UP001162164">
    <property type="component" value="Unassembled WGS sequence"/>
</dbReference>
<evidence type="ECO:0000256" key="1">
    <source>
        <dbReference type="SAM" id="MobiDB-lite"/>
    </source>
</evidence>
<keyword evidence="3" id="KW-1185">Reference proteome</keyword>
<reference evidence="2" key="1">
    <citation type="journal article" date="2023" name="Insect Mol. Biol.">
        <title>Genome sequencing provides insights into the evolution of gene families encoding plant cell wall-degrading enzymes in longhorned beetles.</title>
        <authorList>
            <person name="Shin N.R."/>
            <person name="Okamura Y."/>
            <person name="Kirsch R."/>
            <person name="Pauchet Y."/>
        </authorList>
    </citation>
    <scope>NUCLEOTIDE SEQUENCE</scope>
    <source>
        <strain evidence="2">MMC_N1</strain>
    </source>
</reference>
<feature type="compositionally biased region" description="Polar residues" evidence="1">
    <location>
        <begin position="39"/>
        <end position="54"/>
    </location>
</feature>
<protein>
    <submittedName>
        <fullName evidence="2">Uncharacterized protein</fullName>
    </submittedName>
</protein>
<name>A0ABQ9JHC6_9CUCU</name>
<organism evidence="2 3">
    <name type="scientific">Molorchus minor</name>
    <dbReference type="NCBI Taxonomy" id="1323400"/>
    <lineage>
        <taxon>Eukaryota</taxon>
        <taxon>Metazoa</taxon>
        <taxon>Ecdysozoa</taxon>
        <taxon>Arthropoda</taxon>
        <taxon>Hexapoda</taxon>
        <taxon>Insecta</taxon>
        <taxon>Pterygota</taxon>
        <taxon>Neoptera</taxon>
        <taxon>Endopterygota</taxon>
        <taxon>Coleoptera</taxon>
        <taxon>Polyphaga</taxon>
        <taxon>Cucujiformia</taxon>
        <taxon>Chrysomeloidea</taxon>
        <taxon>Cerambycidae</taxon>
        <taxon>Lamiinae</taxon>
        <taxon>Monochamini</taxon>
        <taxon>Molorchus</taxon>
    </lineage>
</organism>